<feature type="signal peptide" evidence="1">
    <location>
        <begin position="1"/>
        <end position="19"/>
    </location>
</feature>
<evidence type="ECO:0000313" key="3">
    <source>
        <dbReference type="Proteomes" id="UP000806522"/>
    </source>
</evidence>
<protein>
    <recommendedName>
        <fullName evidence="4">Conjugal transfer protein TraK</fullName>
    </recommendedName>
</protein>
<accession>A0A9D5P2A3</accession>
<sequence length="230" mass="26658">MRKILLCLLMAMVGSAVMAETDSKEYCTFVKNDRHVFFCSHRGITIVVDPTEGGIFEPHISIINETGRAFVFEPKAITAEAFAIPGVDSKSTRYRTDRWVSKGDTAYLERDLLTVYTPEKYAKKVSRSMWWGNLLGEMLVAGVESIGETSDREQFWYDVRRERRMEQAEADRQAEIKRISEGYWRANTIFTDEEHEGFIAIKHVRTKYLRLNIPVDGETFHFIIDAQKHY</sequence>
<evidence type="ECO:0000256" key="1">
    <source>
        <dbReference type="SAM" id="SignalP"/>
    </source>
</evidence>
<reference evidence="2" key="1">
    <citation type="submission" date="2019-04" db="EMBL/GenBank/DDBJ databases">
        <title>Evolution of Biomass-Degrading Anaerobic Consortia Revealed by Metagenomics.</title>
        <authorList>
            <person name="Peng X."/>
        </authorList>
    </citation>
    <scope>NUCLEOTIDE SEQUENCE</scope>
    <source>
        <strain evidence="2">SIG140</strain>
    </source>
</reference>
<organism evidence="2 3">
    <name type="scientific">Xylanibacter ruminicola</name>
    <name type="common">Prevotella ruminicola</name>
    <dbReference type="NCBI Taxonomy" id="839"/>
    <lineage>
        <taxon>Bacteria</taxon>
        <taxon>Pseudomonadati</taxon>
        <taxon>Bacteroidota</taxon>
        <taxon>Bacteroidia</taxon>
        <taxon>Bacteroidales</taxon>
        <taxon>Prevotellaceae</taxon>
        <taxon>Xylanibacter</taxon>
    </lineage>
</organism>
<dbReference type="Proteomes" id="UP000806522">
    <property type="component" value="Unassembled WGS sequence"/>
</dbReference>
<evidence type="ECO:0000313" key="2">
    <source>
        <dbReference type="EMBL" id="MBE6270672.1"/>
    </source>
</evidence>
<comment type="caution">
    <text evidence="2">The sequence shown here is derived from an EMBL/GenBank/DDBJ whole genome shotgun (WGS) entry which is preliminary data.</text>
</comment>
<gene>
    <name evidence="2" type="ORF">E7101_06945</name>
</gene>
<evidence type="ECO:0008006" key="4">
    <source>
        <dbReference type="Google" id="ProtNLM"/>
    </source>
</evidence>
<name>A0A9D5P2A3_XYLRU</name>
<keyword evidence="1" id="KW-0732">Signal</keyword>
<proteinExistence type="predicted"/>
<dbReference type="AlphaFoldDB" id="A0A9D5P2A3"/>
<feature type="chain" id="PRO_5039116471" description="Conjugal transfer protein TraK" evidence="1">
    <location>
        <begin position="20"/>
        <end position="230"/>
    </location>
</feature>
<dbReference type="EMBL" id="SUYC01000006">
    <property type="protein sequence ID" value="MBE6270672.1"/>
    <property type="molecule type" value="Genomic_DNA"/>
</dbReference>